<gene>
    <name evidence="5" type="ORF">CUESP1_0894</name>
</gene>
<dbReference type="InterPro" id="IPR036388">
    <property type="entry name" value="WH-like_DNA-bd_sf"/>
</dbReference>
<dbReference type="GO" id="GO:0003677">
    <property type="term" value="F:DNA binding"/>
    <property type="evidence" value="ECO:0007669"/>
    <property type="project" value="UniProtKB-KW"/>
</dbReference>
<organism evidence="5 6">
    <name type="scientific">[Clostridium] ultunense Esp</name>
    <dbReference type="NCBI Taxonomy" id="1288971"/>
    <lineage>
        <taxon>Bacteria</taxon>
        <taxon>Bacillati</taxon>
        <taxon>Bacillota</taxon>
        <taxon>Tissierellia</taxon>
        <taxon>Tissierellales</taxon>
        <taxon>Tepidimicrobiaceae</taxon>
        <taxon>Schnuerera</taxon>
    </lineage>
</organism>
<dbReference type="PROSITE" id="PS00894">
    <property type="entry name" value="HTH_DEOR_1"/>
    <property type="match status" value="1"/>
</dbReference>
<feature type="domain" description="HTH deoR-type" evidence="4">
    <location>
        <begin position="6"/>
        <end position="61"/>
    </location>
</feature>
<dbReference type="PRINTS" id="PR00037">
    <property type="entry name" value="HTHLACR"/>
</dbReference>
<dbReference type="InterPro" id="IPR037171">
    <property type="entry name" value="NagB/RpiA_transferase-like"/>
</dbReference>
<dbReference type="Pfam" id="PF00455">
    <property type="entry name" value="DeoRC"/>
    <property type="match status" value="1"/>
</dbReference>
<dbReference type="SMART" id="SM00420">
    <property type="entry name" value="HTH_DEOR"/>
    <property type="match status" value="1"/>
</dbReference>
<dbReference type="SMART" id="SM01134">
    <property type="entry name" value="DeoRC"/>
    <property type="match status" value="1"/>
</dbReference>
<sequence>MKFLNAEDRRKKIMELLQIEVTVETNKLSKLLNVTPMTIRRDFEYLEKKGLITTIYGGAIINTLPTLKEQNNMTDTSLEKRNIAKECAKFIKEGSTVLLDAGSSVKELAMEIIDIPNITVLTNSILVMNVLAKVDTKIRLIMIPGQFRKSSMSFFGSITNNFLNSIHVDYSFIGAMGVSERGASVLDMEEGQTKSKMIEISDNPIILADHTKIGVNSLFFIDVKGKRYTLVTNSNADKAVLKGIKKNGNHVITV</sequence>
<dbReference type="HOGENOM" id="CLU_060699_1_4_9"/>
<dbReference type="InterPro" id="IPR050313">
    <property type="entry name" value="Carb_Metab_HTH_regulators"/>
</dbReference>
<evidence type="ECO:0000259" key="4">
    <source>
        <dbReference type="PROSITE" id="PS51000"/>
    </source>
</evidence>
<reference evidence="5 6" key="1">
    <citation type="submission" date="2016-11" db="EMBL/GenBank/DDBJ databases">
        <authorList>
            <person name="Manzoor S."/>
        </authorList>
    </citation>
    <scope>NUCLEOTIDE SEQUENCE [LARGE SCALE GENOMIC DNA]</scope>
    <source>
        <strain evidence="5">Clostridium ultunense strain Esp</strain>
    </source>
</reference>
<dbReference type="EMBL" id="LT669839">
    <property type="protein sequence ID" value="SHD76271.1"/>
    <property type="molecule type" value="Genomic_DNA"/>
</dbReference>
<evidence type="ECO:0000313" key="5">
    <source>
        <dbReference type="EMBL" id="SHD76271.1"/>
    </source>
</evidence>
<keyword evidence="1" id="KW-0805">Transcription regulation</keyword>
<dbReference type="Pfam" id="PF08220">
    <property type="entry name" value="HTH_DeoR"/>
    <property type="match status" value="1"/>
</dbReference>
<evidence type="ECO:0000256" key="3">
    <source>
        <dbReference type="ARBA" id="ARBA00023163"/>
    </source>
</evidence>
<dbReference type="Proteomes" id="UP000245423">
    <property type="component" value="Chromosome 1"/>
</dbReference>
<dbReference type="Gene3D" id="3.40.50.1360">
    <property type="match status" value="1"/>
</dbReference>
<dbReference type="PANTHER" id="PTHR30363:SF44">
    <property type="entry name" value="AGA OPERON TRANSCRIPTIONAL REPRESSOR-RELATED"/>
    <property type="match status" value="1"/>
</dbReference>
<dbReference type="PANTHER" id="PTHR30363">
    <property type="entry name" value="HTH-TYPE TRANSCRIPTIONAL REGULATOR SRLR-RELATED"/>
    <property type="match status" value="1"/>
</dbReference>
<dbReference type="InterPro" id="IPR018356">
    <property type="entry name" value="Tscrpt_reg_HTH_DeoR_CS"/>
</dbReference>
<dbReference type="InterPro" id="IPR014036">
    <property type="entry name" value="DeoR-like_C"/>
</dbReference>
<dbReference type="GO" id="GO:0003700">
    <property type="term" value="F:DNA-binding transcription factor activity"/>
    <property type="evidence" value="ECO:0007669"/>
    <property type="project" value="InterPro"/>
</dbReference>
<name>M1ZBG2_9FIRM</name>
<accession>M1ZBG2</accession>
<proteinExistence type="predicted"/>
<keyword evidence="6" id="KW-1185">Reference proteome</keyword>
<protein>
    <submittedName>
        <fullName evidence="5">Putative aga operon transcriptional repressor</fullName>
    </submittedName>
</protein>
<dbReference type="InterPro" id="IPR001034">
    <property type="entry name" value="DeoR_HTH"/>
</dbReference>
<dbReference type="Gene3D" id="1.10.10.10">
    <property type="entry name" value="Winged helix-like DNA-binding domain superfamily/Winged helix DNA-binding domain"/>
    <property type="match status" value="1"/>
</dbReference>
<dbReference type="PROSITE" id="PS51000">
    <property type="entry name" value="HTH_DEOR_2"/>
    <property type="match status" value="1"/>
</dbReference>
<evidence type="ECO:0000313" key="6">
    <source>
        <dbReference type="Proteomes" id="UP000245423"/>
    </source>
</evidence>
<dbReference type="InterPro" id="IPR036390">
    <property type="entry name" value="WH_DNA-bd_sf"/>
</dbReference>
<evidence type="ECO:0000256" key="2">
    <source>
        <dbReference type="ARBA" id="ARBA00023125"/>
    </source>
</evidence>
<dbReference type="SUPFAM" id="SSF100950">
    <property type="entry name" value="NagB/RpiA/CoA transferase-like"/>
    <property type="match status" value="1"/>
</dbReference>
<keyword evidence="3" id="KW-0804">Transcription</keyword>
<evidence type="ECO:0000256" key="1">
    <source>
        <dbReference type="ARBA" id="ARBA00023015"/>
    </source>
</evidence>
<dbReference type="SUPFAM" id="SSF46785">
    <property type="entry name" value="Winged helix' DNA-binding domain"/>
    <property type="match status" value="1"/>
</dbReference>
<dbReference type="AlphaFoldDB" id="M1ZBG2"/>
<keyword evidence="2" id="KW-0238">DNA-binding</keyword>